<dbReference type="InterPro" id="IPR013762">
    <property type="entry name" value="Integrase-like_cat_sf"/>
</dbReference>
<organism evidence="3 4">
    <name type="scientific">Leucobacter rhizosphaerae</name>
    <dbReference type="NCBI Taxonomy" id="2932245"/>
    <lineage>
        <taxon>Bacteria</taxon>
        <taxon>Bacillati</taxon>
        <taxon>Actinomycetota</taxon>
        <taxon>Actinomycetes</taxon>
        <taxon>Micrococcales</taxon>
        <taxon>Microbacteriaceae</taxon>
        <taxon>Leucobacter</taxon>
    </lineage>
</organism>
<feature type="region of interest" description="Disordered" evidence="2">
    <location>
        <begin position="167"/>
        <end position="190"/>
    </location>
</feature>
<dbReference type="EMBL" id="CP095043">
    <property type="protein sequence ID" value="UOQ60657.1"/>
    <property type="molecule type" value="Genomic_DNA"/>
</dbReference>
<evidence type="ECO:0000313" key="3">
    <source>
        <dbReference type="EMBL" id="UOQ60657.1"/>
    </source>
</evidence>
<name>A0ABY4FWK3_9MICO</name>
<dbReference type="SUPFAM" id="SSF56349">
    <property type="entry name" value="DNA breaking-rejoining enzymes"/>
    <property type="match status" value="1"/>
</dbReference>
<evidence type="ECO:0000256" key="2">
    <source>
        <dbReference type="SAM" id="MobiDB-lite"/>
    </source>
</evidence>
<sequence>MKTNTVTDGFEEFADPRYVLSRRPLRPGYRLEDTARFDEDNWPLAPASLQQQERGLTLRFGTVPELHRTALKRLCHAMLSSVPLGDEPRPRVSSVTTTFYNLRVFLRWLDLEYPQTRLPEILSRHLEQYQRHLLKSFANPHRRFALRSSVNKLWAYRSALAKEGLAHDPRETPGWSEPDPDRGRENTTDRIPESVHSRVLVWALRFVDEFSGDIIHAIQRWKEIRRPTGSRSAIKKPYAYQQDRIRAYLDAARTNNRPLPGVDGIVHLNAIAHQIGCDRTSLERQRHEISQIAEQTGVSAYAELDIYVQGRLDGKPWIAGVSLSTSHFDSLTSLARMLQIACYIVIAFLSGMRDSELKHLKAGCCTISRDANGRTYRCTVKSTAFKGEIDDHGTTATWVIGEPAARAIRVLEQAHAAISTPTPWLFAPFKVGPGAGSAGRGGNHALTLPATNQQLAHFVTWINEYCKRHDRPDPIPQFNGRTWKLSTRQFRRTLAWYIARRPGGSIAGAIAYRHHSIQMFEGYAGTSDSGFRGEVEAEQSLARGEHMLEMIDRHDHSELIGPAAEIAQERLTAFREHAKFQGVVATDRRQLLRLIGRDDPAIYPDRYVTCVYDPAKALCRNLTGTADEKPNLPACKPLACRNVALDAENCETWKNEINTIEMELKARPSLPPLLASQLRERLEQIRELLHQKGFRA</sequence>
<accession>A0ABY4FWK3</accession>
<evidence type="ECO:0000256" key="1">
    <source>
        <dbReference type="ARBA" id="ARBA00023172"/>
    </source>
</evidence>
<keyword evidence="4" id="KW-1185">Reference proteome</keyword>
<dbReference type="InterPro" id="IPR011010">
    <property type="entry name" value="DNA_brk_join_enz"/>
</dbReference>
<proteinExistence type="predicted"/>
<dbReference type="RefSeq" id="WP_244686468.1">
    <property type="nucleotide sequence ID" value="NZ_CP095043.1"/>
</dbReference>
<evidence type="ECO:0008006" key="5">
    <source>
        <dbReference type="Google" id="ProtNLM"/>
    </source>
</evidence>
<dbReference type="Gene3D" id="1.10.443.10">
    <property type="entry name" value="Intergrase catalytic core"/>
    <property type="match status" value="1"/>
</dbReference>
<keyword evidence="1" id="KW-0233">DNA recombination</keyword>
<evidence type="ECO:0000313" key="4">
    <source>
        <dbReference type="Proteomes" id="UP000831775"/>
    </source>
</evidence>
<feature type="compositionally biased region" description="Basic and acidic residues" evidence="2">
    <location>
        <begin position="179"/>
        <end position="190"/>
    </location>
</feature>
<protein>
    <recommendedName>
        <fullName evidence="5">Integrase</fullName>
    </recommendedName>
</protein>
<gene>
    <name evidence="3" type="ORF">MUN76_01335</name>
</gene>
<dbReference type="Proteomes" id="UP000831775">
    <property type="component" value="Chromosome"/>
</dbReference>
<reference evidence="3 4" key="1">
    <citation type="submission" date="2022-04" db="EMBL/GenBank/DDBJ databases">
        <title>Leucobacter sp. isolated from rhizosphere of onion.</title>
        <authorList>
            <person name="Won M."/>
            <person name="Lee C.-M."/>
            <person name="Woen H.-Y."/>
            <person name="Kwon S.-W."/>
        </authorList>
    </citation>
    <scope>NUCLEOTIDE SEQUENCE [LARGE SCALE GENOMIC DNA]</scope>
    <source>
        <strain evidence="3 4">H25R-14</strain>
    </source>
</reference>